<sequence length="248" mass="28752">MVTTSSCSGRVSVFVEGSKELNTERDNPADLLTADEAFKIGAKGEGGHWLFVSHEKEDINEWWMKTSPLLKFEKSSDKEYNIKTRYILFKYEPLILHVQCRDFKSASRLYSSAMGCGFRESGIGANNNVAIRISIRLDVPIGYINNKDELISVVDEAYLKMITKLAFDRFLENERKMEKLYNRIDEEVIQYIESTDHIETKEERKERKMQEGLARRDEVRKLKEEKKRLKQLELENVAAATINKVNLS</sequence>
<evidence type="ECO:0000256" key="6">
    <source>
        <dbReference type="ARBA" id="ARBA00022691"/>
    </source>
</evidence>
<evidence type="ECO:0000256" key="4">
    <source>
        <dbReference type="ARBA" id="ARBA00022603"/>
    </source>
</evidence>
<dbReference type="EC" id="2.1.1.282" evidence="3"/>
<dbReference type="Gene3D" id="3.30.1960.10">
    <property type="entry name" value="tRNA wybutosine-synthesizing-like"/>
    <property type="match status" value="1"/>
</dbReference>
<evidence type="ECO:0000313" key="15">
    <source>
        <dbReference type="Proteomes" id="UP000697127"/>
    </source>
</evidence>
<dbReference type="InterPro" id="IPR003827">
    <property type="entry name" value="tRNA_yW-synthesising"/>
</dbReference>
<dbReference type="SUPFAM" id="SSF111278">
    <property type="entry name" value="SSo0622-like"/>
    <property type="match status" value="1"/>
</dbReference>
<organism evidence="14 15">
    <name type="scientific">Pichia californica</name>
    <dbReference type="NCBI Taxonomy" id="460514"/>
    <lineage>
        <taxon>Eukaryota</taxon>
        <taxon>Fungi</taxon>
        <taxon>Dikarya</taxon>
        <taxon>Ascomycota</taxon>
        <taxon>Saccharomycotina</taxon>
        <taxon>Pichiomycetes</taxon>
        <taxon>Pichiales</taxon>
        <taxon>Pichiaceae</taxon>
        <taxon>Pichia</taxon>
    </lineage>
</organism>
<feature type="coiled-coil region" evidence="12">
    <location>
        <begin position="215"/>
        <end position="242"/>
    </location>
</feature>
<name>A0A9P7BDP0_9ASCO</name>
<proteinExistence type="inferred from homology"/>
<keyword evidence="6" id="KW-0949">S-adenosyl-L-methionine</keyword>
<protein>
    <recommendedName>
        <fullName evidence="11">tRNA wybutosine-synthesizing protein 3</fullName>
        <ecNumber evidence="3">2.1.1.282</ecNumber>
    </recommendedName>
    <alternativeName>
        <fullName evidence="8">tRNA(Phe) 7-((3-amino-3-carboxypropyl)-4-demethylwyosine(37)-N(4))-methyltransferase</fullName>
    </alternativeName>
</protein>
<dbReference type="Proteomes" id="UP000697127">
    <property type="component" value="Unassembled WGS sequence"/>
</dbReference>
<evidence type="ECO:0000259" key="13">
    <source>
        <dbReference type="Pfam" id="PF02676"/>
    </source>
</evidence>
<dbReference type="GO" id="GO:0008033">
    <property type="term" value="P:tRNA processing"/>
    <property type="evidence" value="ECO:0007669"/>
    <property type="project" value="UniProtKB-KW"/>
</dbReference>
<dbReference type="GO" id="GO:0032259">
    <property type="term" value="P:methylation"/>
    <property type="evidence" value="ECO:0007669"/>
    <property type="project" value="UniProtKB-KW"/>
</dbReference>
<evidence type="ECO:0000256" key="5">
    <source>
        <dbReference type="ARBA" id="ARBA00022679"/>
    </source>
</evidence>
<comment type="function">
    <text evidence="10">S-adenosyl-L-methionine-dependent methyltransferase that acts as a component of the wybutosine biosynthesis pathway. Wybutosine is a hyper modified guanosine with a tricyclic base found at the 3'-position adjacent to the anticodon of eukaryotic phenylalanine tRNA. Probably methylates N-4 position of wybutosine-86 to produce wybutosine-72.</text>
</comment>
<evidence type="ECO:0000256" key="1">
    <source>
        <dbReference type="ARBA" id="ARBA00004797"/>
    </source>
</evidence>
<evidence type="ECO:0000256" key="9">
    <source>
        <dbReference type="ARBA" id="ARBA00049202"/>
    </source>
</evidence>
<keyword evidence="15" id="KW-1185">Reference proteome</keyword>
<evidence type="ECO:0000256" key="7">
    <source>
        <dbReference type="ARBA" id="ARBA00022694"/>
    </source>
</evidence>
<evidence type="ECO:0000256" key="2">
    <source>
        <dbReference type="ARBA" id="ARBA00008569"/>
    </source>
</evidence>
<evidence type="ECO:0000256" key="8">
    <source>
        <dbReference type="ARBA" id="ARBA00030554"/>
    </source>
</evidence>
<dbReference type="InterPro" id="IPR036602">
    <property type="entry name" value="tRNA_yW-synthesising-like_sf"/>
</dbReference>
<comment type="similarity">
    <text evidence="2">Belongs to the TYW3 family.</text>
</comment>
<feature type="domain" description="tRNA wybutosine-synthesizing protein" evidence="13">
    <location>
        <begin position="1"/>
        <end position="185"/>
    </location>
</feature>
<reference evidence="14" key="1">
    <citation type="submission" date="2020-11" db="EMBL/GenBank/DDBJ databases">
        <title>Kefir isolates.</title>
        <authorList>
            <person name="Marcisauskas S."/>
            <person name="Kim Y."/>
            <person name="Blasche S."/>
        </authorList>
    </citation>
    <scope>NUCLEOTIDE SEQUENCE</scope>
    <source>
        <strain evidence="14">Olga-1</strain>
    </source>
</reference>
<comment type="catalytic activity">
    <reaction evidence="9">
        <text>4-demethyl-7-[(3S)-3-amino-3-carboxypropyl]wyosine(37) in tRNA(Phe) + S-adenosyl-L-methionine = 7-[(3S)-3-amino-3-carboxypropyl]wyosine(37) in tRNA(Phe) + S-adenosyl-L-homocysteine + H(+)</text>
        <dbReference type="Rhea" id="RHEA:36635"/>
        <dbReference type="Rhea" id="RHEA-COMP:10378"/>
        <dbReference type="Rhea" id="RHEA-COMP:10379"/>
        <dbReference type="ChEBI" id="CHEBI:15378"/>
        <dbReference type="ChEBI" id="CHEBI:57856"/>
        <dbReference type="ChEBI" id="CHEBI:59789"/>
        <dbReference type="ChEBI" id="CHEBI:73543"/>
        <dbReference type="ChEBI" id="CHEBI:73550"/>
        <dbReference type="EC" id="2.1.1.282"/>
    </reaction>
</comment>
<evidence type="ECO:0000256" key="11">
    <source>
        <dbReference type="ARBA" id="ARBA00069229"/>
    </source>
</evidence>
<evidence type="ECO:0000256" key="10">
    <source>
        <dbReference type="ARBA" id="ARBA00058049"/>
    </source>
</evidence>
<dbReference type="PANTHER" id="PTHR48418">
    <property type="entry name" value="TRNA WYBUTOSINE-SYNTHESIZING PROTEIN 3"/>
    <property type="match status" value="1"/>
</dbReference>
<gene>
    <name evidence="14" type="ORF">C6P40_002948</name>
</gene>
<comment type="caution">
    <text evidence="14">The sequence shown here is derived from an EMBL/GenBank/DDBJ whole genome shotgun (WGS) entry which is preliminary data.</text>
</comment>
<dbReference type="PANTHER" id="PTHR48418:SF1">
    <property type="entry name" value="TRNA WYBUTOSINE-SYNTHESIZING PROTEIN 3"/>
    <property type="match status" value="1"/>
</dbReference>
<dbReference type="AlphaFoldDB" id="A0A9P7BDP0"/>
<accession>A0A9P7BDP0</accession>
<dbReference type="GO" id="GO:0008168">
    <property type="term" value="F:methyltransferase activity"/>
    <property type="evidence" value="ECO:0007669"/>
    <property type="project" value="UniProtKB-KW"/>
</dbReference>
<keyword evidence="4" id="KW-0489">Methyltransferase</keyword>
<evidence type="ECO:0000313" key="14">
    <source>
        <dbReference type="EMBL" id="KAG0687061.1"/>
    </source>
</evidence>
<dbReference type="EMBL" id="PUHW01000321">
    <property type="protein sequence ID" value="KAG0687061.1"/>
    <property type="molecule type" value="Genomic_DNA"/>
</dbReference>
<dbReference type="OrthoDB" id="263283at2759"/>
<keyword evidence="7" id="KW-0819">tRNA processing</keyword>
<dbReference type="Pfam" id="PF02676">
    <property type="entry name" value="TYW3"/>
    <property type="match status" value="1"/>
</dbReference>
<keyword evidence="5" id="KW-0808">Transferase</keyword>
<evidence type="ECO:0000256" key="12">
    <source>
        <dbReference type="SAM" id="Coils"/>
    </source>
</evidence>
<dbReference type="FunFam" id="3.30.1960.10:FF:000003">
    <property type="entry name" value="tRNA methyltransferase"/>
    <property type="match status" value="1"/>
</dbReference>
<evidence type="ECO:0000256" key="3">
    <source>
        <dbReference type="ARBA" id="ARBA00012750"/>
    </source>
</evidence>
<keyword evidence="12" id="KW-0175">Coiled coil</keyword>
<comment type="pathway">
    <text evidence="1">tRNA modification; wybutosine-tRNA(Phe) biosynthesis.</text>
</comment>